<feature type="compositionally biased region" description="Polar residues" evidence="1">
    <location>
        <begin position="49"/>
        <end position="78"/>
    </location>
</feature>
<proteinExistence type="predicted"/>
<evidence type="ECO:0000313" key="2">
    <source>
        <dbReference type="EMBL" id="QGF19368.1"/>
    </source>
</evidence>
<feature type="compositionally biased region" description="Low complexity" evidence="1">
    <location>
        <begin position="113"/>
        <end position="122"/>
    </location>
</feature>
<protein>
    <submittedName>
        <fullName evidence="2">Uncharacterized protein</fullName>
    </submittedName>
</protein>
<sequence>MSGMPSAPLTLDPPPLLPPIRRVRKRSLSPHPYSGVAQPVRRRLALGASPSTTPQALASSLQFETETIPSPPSLSYQQRLARSSILSTSSTSPPPLERTTSRAISNLSRRRVSASSTASQASLEPTSPVPTETLPPTSSTVPRQNPEDPMILQSLGIQLCRGSQVRTMPSLRLLVLDRMSQSLEGNTLASTSDTNGTLTLSFVNDLNSDLSIFTFRSYPSEIGRLISYSLHHLPPYPTPDTSTGSGIPLEDQENQPSQLIL</sequence>
<reference evidence="2" key="1">
    <citation type="journal article" date="2019" name="Viruses">
        <title>Single-stranded DNA viruses in Antarctic cryoconite holes.</title>
        <authorList>
            <person name="Sommers P."/>
            <person name="Fontenele R.S."/>
            <person name="Kringen T."/>
            <person name="Kaberger S."/>
            <person name="Porazinska D.L."/>
            <person name="Darcy J.L."/>
            <person name="Schmidt S.K."/>
            <person name="Varsani A."/>
        </authorList>
    </citation>
    <scope>NUCLEOTIDE SEQUENCE</scope>
    <source>
        <strain evidence="2">COCH21_V_37</strain>
    </source>
</reference>
<organism evidence="2">
    <name type="scientific">Antarctic circular DNA molecule</name>
    <dbReference type="NCBI Taxonomy" id="2664238"/>
    <lineage>
        <taxon>unclassified sequences</taxon>
    </lineage>
</organism>
<feature type="compositionally biased region" description="Low complexity" evidence="1">
    <location>
        <begin position="1"/>
        <end position="10"/>
    </location>
</feature>
<accession>A0A5Q2F2D8</accession>
<feature type="region of interest" description="Disordered" evidence="1">
    <location>
        <begin position="1"/>
        <end position="148"/>
    </location>
</feature>
<name>A0A5Q2F2D8_9ZZZZ</name>
<dbReference type="AlphaFoldDB" id="A0A5Q2F2D8"/>
<evidence type="ECO:0000256" key="1">
    <source>
        <dbReference type="SAM" id="MobiDB-lite"/>
    </source>
</evidence>
<feature type="region of interest" description="Disordered" evidence="1">
    <location>
        <begin position="236"/>
        <end position="261"/>
    </location>
</feature>
<feature type="compositionally biased region" description="Polar residues" evidence="1">
    <location>
        <begin position="134"/>
        <end position="143"/>
    </location>
</feature>
<feature type="compositionally biased region" description="Low complexity" evidence="1">
    <location>
        <begin position="79"/>
        <end position="102"/>
    </location>
</feature>
<dbReference type="EMBL" id="MN328277">
    <property type="protein sequence ID" value="QGF19368.1"/>
    <property type="molecule type" value="Genomic_DNA"/>
</dbReference>